<dbReference type="Pfam" id="PF20238">
    <property type="entry name" value="BIM1-like_dom"/>
    <property type="match status" value="1"/>
</dbReference>
<feature type="chain" id="PRO_5046264667" description="Copper acquisition factor BIM1-like domain-containing protein" evidence="9">
    <location>
        <begin position="22"/>
        <end position="265"/>
    </location>
</feature>
<dbReference type="EMBL" id="JBBPHU010000001">
    <property type="protein sequence ID" value="KAK7524448.1"/>
    <property type="molecule type" value="Genomic_DNA"/>
</dbReference>
<keyword evidence="8" id="KW-1133">Transmembrane helix</keyword>
<reference evidence="11 12" key="1">
    <citation type="submission" date="2024-04" db="EMBL/GenBank/DDBJ databases">
        <title>Phyllosticta paracitricarpa is synonymous to the EU quarantine fungus P. citricarpa based on phylogenomic analyses.</title>
        <authorList>
            <consortium name="Lawrence Berkeley National Laboratory"/>
            <person name="Van Ingen-Buijs V.A."/>
            <person name="Van Westerhoven A.C."/>
            <person name="Haridas S."/>
            <person name="Skiadas P."/>
            <person name="Martin F."/>
            <person name="Groenewald J.Z."/>
            <person name="Crous P.W."/>
            <person name="Seidl M.F."/>
        </authorList>
    </citation>
    <scope>NUCLEOTIDE SEQUENCE [LARGE SCALE GENOMIC DNA]</scope>
    <source>
        <strain evidence="11 12">CBS 123371</strain>
    </source>
</reference>
<comment type="subcellular location">
    <subcellularLocation>
        <location evidence="1">Cell membrane</location>
        <topology evidence="1">Lipid-anchor</topology>
        <topology evidence="1">GPI-anchor</topology>
    </subcellularLocation>
</comment>
<sequence length="265" mass="27496">MSGFNKASTACLLAALPAVLAAHGDGAEGSIMGPVAFLWPKYRTWSAASDNTPPCGSAATVTNRTEFPLDQGSVALTIAQEAWNIEFHIAFGNNPTSQSDFSEQVVSNVSEVEPGHECYKLDALPSNVTAGSNATIQLEYWAEYDSDRNQTFYACADITFVEASAFTQQVPCFNVTASTFGSPSSSSTSSATSSASASAASKSSLSGGDKAGIAVGSIVGGLAIIGAGLFWLLRKRRQSKPVPVAMTLEKEEAGSTLSRAETAGN</sequence>
<dbReference type="CDD" id="cd12087">
    <property type="entry name" value="TM_EGFR-like"/>
    <property type="match status" value="1"/>
</dbReference>
<evidence type="ECO:0000256" key="6">
    <source>
        <dbReference type="ARBA" id="ARBA00023180"/>
    </source>
</evidence>
<evidence type="ECO:0000256" key="7">
    <source>
        <dbReference type="ARBA" id="ARBA00023288"/>
    </source>
</evidence>
<dbReference type="PANTHER" id="PTHR34992:SF5">
    <property type="entry name" value="ANCHORED PROTEIN, PUTATIVE (AFU_ORTHOLOGUE AFUA_6G02800)-RELATED"/>
    <property type="match status" value="1"/>
</dbReference>
<keyword evidence="2" id="KW-1003">Cell membrane</keyword>
<evidence type="ECO:0000313" key="12">
    <source>
        <dbReference type="Proteomes" id="UP001363622"/>
    </source>
</evidence>
<comment type="caution">
    <text evidence="11">The sequence shown here is derived from an EMBL/GenBank/DDBJ whole genome shotgun (WGS) entry which is preliminary data.</text>
</comment>
<keyword evidence="12" id="KW-1185">Reference proteome</keyword>
<dbReference type="InterPro" id="IPR046936">
    <property type="entry name" value="BIM1-like"/>
</dbReference>
<dbReference type="CDD" id="cd21176">
    <property type="entry name" value="LPMO_auxiliary-like"/>
    <property type="match status" value="1"/>
</dbReference>
<evidence type="ECO:0000256" key="5">
    <source>
        <dbReference type="ARBA" id="ARBA00023136"/>
    </source>
</evidence>
<evidence type="ECO:0000256" key="8">
    <source>
        <dbReference type="SAM" id="Phobius"/>
    </source>
</evidence>
<evidence type="ECO:0000256" key="3">
    <source>
        <dbReference type="ARBA" id="ARBA00022622"/>
    </source>
</evidence>
<keyword evidence="3" id="KW-0336">GPI-anchor</keyword>
<keyword evidence="7" id="KW-0449">Lipoprotein</keyword>
<keyword evidence="4 9" id="KW-0732">Signal</keyword>
<keyword evidence="8" id="KW-0812">Transmembrane</keyword>
<organism evidence="11 12">
    <name type="scientific">Phyllosticta citriasiana</name>
    <dbReference type="NCBI Taxonomy" id="595635"/>
    <lineage>
        <taxon>Eukaryota</taxon>
        <taxon>Fungi</taxon>
        <taxon>Dikarya</taxon>
        <taxon>Ascomycota</taxon>
        <taxon>Pezizomycotina</taxon>
        <taxon>Dothideomycetes</taxon>
        <taxon>Dothideomycetes incertae sedis</taxon>
        <taxon>Botryosphaeriales</taxon>
        <taxon>Phyllostictaceae</taxon>
        <taxon>Phyllosticta</taxon>
    </lineage>
</organism>
<protein>
    <recommendedName>
        <fullName evidence="10">Copper acquisition factor BIM1-like domain-containing protein</fullName>
    </recommendedName>
</protein>
<dbReference type="InterPro" id="IPR046530">
    <property type="entry name" value="BIM1-like_dom"/>
</dbReference>
<name>A0ABR1L029_9PEZI</name>
<proteinExistence type="predicted"/>
<evidence type="ECO:0000256" key="2">
    <source>
        <dbReference type="ARBA" id="ARBA00022475"/>
    </source>
</evidence>
<keyword evidence="5 8" id="KW-0472">Membrane</keyword>
<feature type="domain" description="Copper acquisition factor BIM1-like" evidence="10">
    <location>
        <begin position="32"/>
        <end position="176"/>
    </location>
</feature>
<feature type="transmembrane region" description="Helical" evidence="8">
    <location>
        <begin position="211"/>
        <end position="233"/>
    </location>
</feature>
<dbReference type="Proteomes" id="UP001363622">
    <property type="component" value="Unassembled WGS sequence"/>
</dbReference>
<evidence type="ECO:0000256" key="9">
    <source>
        <dbReference type="SAM" id="SignalP"/>
    </source>
</evidence>
<evidence type="ECO:0000256" key="4">
    <source>
        <dbReference type="ARBA" id="ARBA00022729"/>
    </source>
</evidence>
<feature type="signal peptide" evidence="9">
    <location>
        <begin position="1"/>
        <end position="21"/>
    </location>
</feature>
<evidence type="ECO:0000256" key="1">
    <source>
        <dbReference type="ARBA" id="ARBA00004609"/>
    </source>
</evidence>
<evidence type="ECO:0000259" key="10">
    <source>
        <dbReference type="Pfam" id="PF20238"/>
    </source>
</evidence>
<keyword evidence="6" id="KW-0325">Glycoprotein</keyword>
<accession>A0ABR1L029</accession>
<evidence type="ECO:0000313" key="11">
    <source>
        <dbReference type="EMBL" id="KAK7524448.1"/>
    </source>
</evidence>
<gene>
    <name evidence="11" type="ORF">IWZ03DRAFT_24948</name>
</gene>
<dbReference type="PANTHER" id="PTHR34992">
    <property type="entry name" value="HYPHAL ANASTAMOSIS-7 PROTEIN"/>
    <property type="match status" value="1"/>
</dbReference>